<evidence type="ECO:0000313" key="3">
    <source>
        <dbReference type="EMBL" id="QSO48354.1"/>
    </source>
</evidence>
<evidence type="ECO:0000256" key="2">
    <source>
        <dbReference type="SAM" id="Phobius"/>
    </source>
</evidence>
<dbReference type="RefSeq" id="WP_206657689.1">
    <property type="nucleotide sequence ID" value="NZ_CP071182.1"/>
</dbReference>
<dbReference type="KEGG" id="afx:JZ786_05030"/>
<accession>A0A9X7W0G4</accession>
<dbReference type="AlphaFoldDB" id="A0A9X7W0G4"/>
<proteinExistence type="predicted"/>
<gene>
    <name evidence="3" type="ORF">JZ786_05030</name>
</gene>
<dbReference type="Proteomes" id="UP000663505">
    <property type="component" value="Chromosome"/>
</dbReference>
<protein>
    <submittedName>
        <fullName evidence="3">Uncharacterized protein</fullName>
    </submittedName>
</protein>
<keyword evidence="2" id="KW-0472">Membrane</keyword>
<keyword evidence="2" id="KW-1133">Transmembrane helix</keyword>
<organism evidence="3 4">
    <name type="scientific">Alicyclobacillus mengziensis</name>
    <dbReference type="NCBI Taxonomy" id="2931921"/>
    <lineage>
        <taxon>Bacteria</taxon>
        <taxon>Bacillati</taxon>
        <taxon>Bacillota</taxon>
        <taxon>Bacilli</taxon>
        <taxon>Bacillales</taxon>
        <taxon>Alicyclobacillaceae</taxon>
        <taxon>Alicyclobacillus</taxon>
    </lineage>
</organism>
<feature type="coiled-coil region" evidence="1">
    <location>
        <begin position="261"/>
        <end position="316"/>
    </location>
</feature>
<feature type="transmembrane region" description="Helical" evidence="2">
    <location>
        <begin position="44"/>
        <end position="69"/>
    </location>
</feature>
<keyword evidence="1" id="KW-0175">Coiled coil</keyword>
<reference evidence="3 4" key="1">
    <citation type="submission" date="2021-02" db="EMBL/GenBank/DDBJ databases">
        <title>Alicyclobacillus curvatus sp. nov. and Alicyclobacillus mengziensis sp. nov., two acidophilic bacteria isolated from acid mine drainage.</title>
        <authorList>
            <person name="Huang Y."/>
        </authorList>
    </citation>
    <scope>NUCLEOTIDE SEQUENCE [LARGE SCALE GENOMIC DNA]</scope>
    <source>
        <strain evidence="3 4">S30H14</strain>
    </source>
</reference>
<name>A0A9X7W0G4_9BACL</name>
<dbReference type="EMBL" id="CP071182">
    <property type="protein sequence ID" value="QSO48354.1"/>
    <property type="molecule type" value="Genomic_DNA"/>
</dbReference>
<feature type="transmembrane region" description="Helical" evidence="2">
    <location>
        <begin position="12"/>
        <end position="32"/>
    </location>
</feature>
<keyword evidence="2" id="KW-0812">Transmembrane</keyword>
<sequence>MKFRIFGWHELTYKWIALLVMVALTFGSLKYHASHPTDDFVISIIYALFLFIVGIYTANMSSTVQNLFYRRREQYLNMKSLKLALSLEKLESLSDDSVKSFIITHQVFTARSWTPTEQTPRPIVRTEGFTYKKAYIELETDILNELRKFAQDIELGVRQHIECNRLKQKVRYINVSEMDKISRDVDAWIDAHLELDEQQTNDFKRFINLFVMTREKEIRRYEKKKEKFRKLNLKYVDKVNKIIQRIERTYGDRLKFELEEKHDLKYRLNVLEELITNVKENLLDDDDIERIVGDKLDDISSNLEAINSEISHLREDVEDSIL</sequence>
<evidence type="ECO:0000256" key="1">
    <source>
        <dbReference type="SAM" id="Coils"/>
    </source>
</evidence>
<evidence type="ECO:0000313" key="4">
    <source>
        <dbReference type="Proteomes" id="UP000663505"/>
    </source>
</evidence>
<keyword evidence="4" id="KW-1185">Reference proteome</keyword>